<reference evidence="1" key="1">
    <citation type="submission" date="2021-01" db="EMBL/GenBank/DDBJ databases">
        <title>Whole genome shotgun sequence of Actinoplanes tereljensis NBRC 105297.</title>
        <authorList>
            <person name="Komaki H."/>
            <person name="Tamura T."/>
        </authorList>
    </citation>
    <scope>NUCLEOTIDE SEQUENCE</scope>
    <source>
        <strain evidence="1">NBRC 105297</strain>
    </source>
</reference>
<comment type="caution">
    <text evidence="1">The sequence shown here is derived from an EMBL/GenBank/DDBJ whole genome shotgun (WGS) entry which is preliminary data.</text>
</comment>
<protein>
    <submittedName>
        <fullName evidence="1">Uncharacterized protein</fullName>
    </submittedName>
</protein>
<dbReference type="Proteomes" id="UP000623608">
    <property type="component" value="Unassembled WGS sequence"/>
</dbReference>
<keyword evidence="2" id="KW-1185">Reference proteome</keyword>
<accession>A0A919TVW3</accession>
<name>A0A919TVW3_9ACTN</name>
<organism evidence="1 2">
    <name type="scientific">Paractinoplanes tereljensis</name>
    <dbReference type="NCBI Taxonomy" id="571912"/>
    <lineage>
        <taxon>Bacteria</taxon>
        <taxon>Bacillati</taxon>
        <taxon>Actinomycetota</taxon>
        <taxon>Actinomycetes</taxon>
        <taxon>Micromonosporales</taxon>
        <taxon>Micromonosporaceae</taxon>
        <taxon>Paractinoplanes</taxon>
    </lineage>
</organism>
<evidence type="ECO:0000313" key="1">
    <source>
        <dbReference type="EMBL" id="GIF22715.1"/>
    </source>
</evidence>
<proteinExistence type="predicted"/>
<gene>
    <name evidence="1" type="ORF">Ate02nite_54450</name>
</gene>
<evidence type="ECO:0000313" key="2">
    <source>
        <dbReference type="Proteomes" id="UP000623608"/>
    </source>
</evidence>
<sequence length="130" mass="13382">MPLVTATVCRAPSRTVTTIGVDGDTVLDPLPGVTLSRTGTIGALAFSSRSAPVLVSALAELGAEPPTVAAAAATPSVPRITLRRSIMALAIEGSGVIDGRIEDDVAEAGKVTSAIDLFVGRARRCPYRRR</sequence>
<dbReference type="AlphaFoldDB" id="A0A919TVW3"/>
<dbReference type="EMBL" id="BOMY01000035">
    <property type="protein sequence ID" value="GIF22715.1"/>
    <property type="molecule type" value="Genomic_DNA"/>
</dbReference>